<reference evidence="2 3" key="1">
    <citation type="submission" date="2021-05" db="EMBL/GenBank/DDBJ databases">
        <title>Genome Assembly of Synthetic Allotetraploid Brassica napus Reveals Homoeologous Exchanges between Subgenomes.</title>
        <authorList>
            <person name="Davis J.T."/>
        </authorList>
    </citation>
    <scope>NUCLEOTIDE SEQUENCE [LARGE SCALE GENOMIC DNA]</scope>
    <source>
        <strain evidence="3">cv. Da-Ae</strain>
        <tissue evidence="2">Seedling</tissue>
    </source>
</reference>
<feature type="region of interest" description="Disordered" evidence="1">
    <location>
        <begin position="420"/>
        <end position="440"/>
    </location>
</feature>
<protein>
    <submittedName>
        <fullName evidence="2">Uncharacterized protein</fullName>
    </submittedName>
</protein>
<feature type="region of interest" description="Disordered" evidence="1">
    <location>
        <begin position="15"/>
        <end position="37"/>
    </location>
</feature>
<evidence type="ECO:0000256" key="1">
    <source>
        <dbReference type="SAM" id="MobiDB-lite"/>
    </source>
</evidence>
<comment type="caution">
    <text evidence="2">The sequence shown here is derived from an EMBL/GenBank/DDBJ whole genome shotgun (WGS) entry which is preliminary data.</text>
</comment>
<organism evidence="2 3">
    <name type="scientific">Brassica napus</name>
    <name type="common">Rape</name>
    <dbReference type="NCBI Taxonomy" id="3708"/>
    <lineage>
        <taxon>Eukaryota</taxon>
        <taxon>Viridiplantae</taxon>
        <taxon>Streptophyta</taxon>
        <taxon>Embryophyta</taxon>
        <taxon>Tracheophyta</taxon>
        <taxon>Spermatophyta</taxon>
        <taxon>Magnoliopsida</taxon>
        <taxon>eudicotyledons</taxon>
        <taxon>Gunneridae</taxon>
        <taxon>Pentapetalae</taxon>
        <taxon>rosids</taxon>
        <taxon>malvids</taxon>
        <taxon>Brassicales</taxon>
        <taxon>Brassicaceae</taxon>
        <taxon>Brassiceae</taxon>
        <taxon>Brassica</taxon>
    </lineage>
</organism>
<gene>
    <name evidence="2" type="ORF">HID58_074738</name>
</gene>
<name>A0ABQ7YKP2_BRANA</name>
<accession>A0ABQ7YKP2</accession>
<dbReference type="EMBL" id="JAGKQM010000017">
    <property type="protein sequence ID" value="KAH0867716.1"/>
    <property type="molecule type" value="Genomic_DNA"/>
</dbReference>
<sequence>NNEIDKRRMSGSCERLSWVGSRKKPDNSPPSARSDLLSLSPSLPHSLSFESDGVLIKANPRRSFSSSVAEKEKTDEEDDAVKIYEQRWFVRARRLRIISPTVVFSLLLEMRGCSKNAATMNSRQVLRDIHGAWNLHQNGEWSFERKTNDLGFPAIVRMLPEWMLIPDGNKTPPITILQTPDVQVMMAVRAWFADLTLSVTIGAEDVSRYQFFCRADFNIGSSSYKFRNGNEDPSFEGFLGEAVVASQAVLEEYFNDQEMMVIHSVHLEMEKAKLDLENQQCCELVHGNEIIVIDDTDSDGDGTEPLGSNKLSITVFNTGASSNQESPFPTNGLIISEEINGLALDSEYIPQPNVFNGIPVQFAVDEDLVIVQSSSPVIDDGISFWEGVIASENDNDVKDDEHSDEMDLDIPMSQNISQLQQNGTTNVDDANSSTDSTPDLDEVNNVVLIMISGN</sequence>
<dbReference type="Proteomes" id="UP000824890">
    <property type="component" value="Unassembled WGS sequence"/>
</dbReference>
<keyword evidence="3" id="KW-1185">Reference proteome</keyword>
<evidence type="ECO:0000313" key="3">
    <source>
        <dbReference type="Proteomes" id="UP000824890"/>
    </source>
</evidence>
<feature type="non-terminal residue" evidence="2">
    <location>
        <position position="1"/>
    </location>
</feature>
<evidence type="ECO:0000313" key="2">
    <source>
        <dbReference type="EMBL" id="KAH0867716.1"/>
    </source>
</evidence>
<proteinExistence type="predicted"/>
<feature type="compositionally biased region" description="Polar residues" evidence="1">
    <location>
        <begin position="420"/>
        <end position="437"/>
    </location>
</feature>